<dbReference type="Gene3D" id="1.20.58.1300">
    <property type="match status" value="1"/>
</dbReference>
<feature type="region of interest" description="Disordered" evidence="1">
    <location>
        <begin position="416"/>
        <end position="442"/>
    </location>
</feature>
<dbReference type="CDD" id="cd06558">
    <property type="entry name" value="crotonase-like"/>
    <property type="match status" value="1"/>
</dbReference>
<protein>
    <submittedName>
        <fullName evidence="2">Enoyl-CoA hydratase/isomerase family protein</fullName>
    </submittedName>
</protein>
<keyword evidence="3" id="KW-1185">Reference proteome</keyword>
<proteinExistence type="predicted"/>
<accession>A0ABS6YM45</accession>
<dbReference type="PANTHER" id="PTHR11941:SF54">
    <property type="entry name" value="ENOYL-COA HYDRATASE, MITOCHONDRIAL"/>
    <property type="match status" value="1"/>
</dbReference>
<dbReference type="PANTHER" id="PTHR11941">
    <property type="entry name" value="ENOYL-COA HYDRATASE-RELATED"/>
    <property type="match status" value="1"/>
</dbReference>
<dbReference type="EMBL" id="WMBF01000106">
    <property type="protein sequence ID" value="MBW5422437.1"/>
    <property type="molecule type" value="Genomic_DNA"/>
</dbReference>
<feature type="region of interest" description="Disordered" evidence="1">
    <location>
        <begin position="1"/>
        <end position="25"/>
    </location>
</feature>
<dbReference type="NCBIfam" id="NF042432">
    <property type="entry name" value="DHPACoAdixog_DpgC"/>
    <property type="match status" value="1"/>
</dbReference>
<dbReference type="Proteomes" id="UP001197114">
    <property type="component" value="Unassembled WGS sequence"/>
</dbReference>
<evidence type="ECO:0000313" key="2">
    <source>
        <dbReference type="EMBL" id="MBW5422437.1"/>
    </source>
</evidence>
<dbReference type="InterPro" id="IPR001753">
    <property type="entry name" value="Enoyl-CoA_hydra/iso"/>
</dbReference>
<evidence type="ECO:0000256" key="1">
    <source>
        <dbReference type="SAM" id="MobiDB-lite"/>
    </source>
</evidence>
<sequence length="442" mass="47275">MTASSGAVARADELARVLPEPPARTPGERAAIAAAKDAARALRAAFLDAYADAVYDRLTSGRTLSLRIDELLDAAATELPGLVPDEALLAAERARPQAAKEGHEIDQGIFLRAVLRSPTAGPHLLDAMLRPTPRALALLEEFTLTGAVRMESVRLERGGDGVARLTLCRDDRLNAEDTRQVDDMETAVDLALLDPAVRVGLLRGGEMSHPRYRGRRVFSAGINLKSLSSGDIPLVGFLLRRELGYLHKLVRGVLIDHAGQWHSPRVEKPWVAAVDGFAIGGGAQVLLVCDHVLAASDAYLSLPAAKEGIIPGVANFRLTRYAGPRLARQIILQGRRIRAAEPAARLLVDEVVEPEDMDAAVERVVAGLDGAAVLANRRMLNLAEEPPDAFRAYMAEFALQQALRIYGQDVIDKVGRFAATSKDGPPGGPQEDPQDGPPGSGG</sequence>
<gene>
    <name evidence="2" type="ORF">GKQ77_12830</name>
</gene>
<dbReference type="Pfam" id="PF00378">
    <property type="entry name" value="ECH_1"/>
    <property type="match status" value="1"/>
</dbReference>
<dbReference type="InterPro" id="IPR053482">
    <property type="entry name" value="DPA-CoA_Dioxygenase"/>
</dbReference>
<dbReference type="InterPro" id="IPR029045">
    <property type="entry name" value="ClpP/crotonase-like_dom_sf"/>
</dbReference>
<dbReference type="SUPFAM" id="SSF52096">
    <property type="entry name" value="ClpP/crotonase"/>
    <property type="match status" value="1"/>
</dbReference>
<organism evidence="2 3">
    <name type="scientific">Streptomyces anatolicus</name>
    <dbReference type="NCBI Taxonomy" id="2675858"/>
    <lineage>
        <taxon>Bacteria</taxon>
        <taxon>Bacillati</taxon>
        <taxon>Actinomycetota</taxon>
        <taxon>Actinomycetes</taxon>
        <taxon>Kitasatosporales</taxon>
        <taxon>Streptomycetaceae</taxon>
        <taxon>Streptomyces</taxon>
    </lineage>
</organism>
<name>A0ABS6YM45_9ACTN</name>
<dbReference type="Gene3D" id="3.90.226.10">
    <property type="entry name" value="2-enoyl-CoA Hydratase, Chain A, domain 1"/>
    <property type="match status" value="1"/>
</dbReference>
<comment type="caution">
    <text evidence="2">The sequence shown here is derived from an EMBL/GenBank/DDBJ whole genome shotgun (WGS) entry which is preliminary data.</text>
</comment>
<evidence type="ECO:0000313" key="3">
    <source>
        <dbReference type="Proteomes" id="UP001197114"/>
    </source>
</evidence>
<reference evidence="2 3" key="1">
    <citation type="submission" date="2019-11" db="EMBL/GenBank/DDBJ databases">
        <authorList>
            <person name="Ay H."/>
        </authorList>
    </citation>
    <scope>NUCLEOTIDE SEQUENCE [LARGE SCALE GENOMIC DNA]</scope>
    <source>
        <strain evidence="2 3">BG9H</strain>
    </source>
</reference>